<dbReference type="InterPro" id="IPR052900">
    <property type="entry name" value="Phospholipid_Metab_Enz"/>
</dbReference>
<dbReference type="Gene3D" id="3.60.21.70">
    <property type="entry name" value="PhoD-like phosphatase"/>
    <property type="match status" value="1"/>
</dbReference>
<dbReference type="Pfam" id="PF09423">
    <property type="entry name" value="PhoD"/>
    <property type="match status" value="1"/>
</dbReference>
<dbReference type="Proteomes" id="UP000186594">
    <property type="component" value="Unassembled WGS sequence"/>
</dbReference>
<accession>A0A1U7LLL1</accession>
<evidence type="ECO:0000259" key="1">
    <source>
        <dbReference type="Pfam" id="PF09423"/>
    </source>
</evidence>
<dbReference type="CDD" id="cd07389">
    <property type="entry name" value="MPP_PhoD"/>
    <property type="match status" value="1"/>
</dbReference>
<name>A0A1U7LLL1_NEOID</name>
<dbReference type="InterPro" id="IPR029052">
    <property type="entry name" value="Metallo-depent_PP-like"/>
</dbReference>
<sequence length="563" mass="63722">MKASLFLVLPVVYASWLNNLNYLSPSKRHPQFSIEYRHLSKRDLVSFKGSVEFKHGVASGDPLPDAVILWTKVTPATETTETICVEWSIFPEHNPSRIADSGHVLTSFEVDYTVKVEARNLCSLTTYYYKFNVCNTNQTSPIGRTKTVPRTGDHVPQNLKFAVYSCSNYPAGFFNAFGNPARKDSVEYVIHLGDYIYEYKNGDFGDGTNISRIPEPNRECATLSDYRTRLAQHHTDPDLQLSHQQFPWFIIWDDHDIADNSWRAGSANHPENATAYAKYGVSYASRKANAVRAFYEYLPVRQVSLTDTLRIWRTLQIGDLVDIFFLDTRHYAREITDTYDNTEFIAAIADDQSRTLMGQRQEEWFYDGLMMSNATWKVVAQQIVFAEINITEVGYQNYTFDFDGWSGYRSNRDRVLKTLYDAKINNTIILSGDSHANWVSELTWSNNSDYDSSTGEGAIGVEFAGTAVSSPPIVPGASDLLLNFATQKIINTNSNEHLKWAELVQRGYFELEIGYDSSVATYFGLNVTEQTSSEVQTAQFSVLSGENKLQRPFGGVKAGFLRT</sequence>
<gene>
    <name evidence="3" type="ORF">NEOLI_001525</name>
</gene>
<dbReference type="EMBL" id="LXFE01001511">
    <property type="protein sequence ID" value="OLL23537.1"/>
    <property type="molecule type" value="Genomic_DNA"/>
</dbReference>
<feature type="domain" description="PhoD-like phosphatase metallophosphatase" evidence="1">
    <location>
        <begin position="161"/>
        <end position="516"/>
    </location>
</feature>
<dbReference type="OrthoDB" id="9992270at2759"/>
<feature type="domain" description="Phospholipase D N-terminal" evidence="2">
    <location>
        <begin position="55"/>
        <end position="147"/>
    </location>
</feature>
<reference evidence="3 4" key="1">
    <citation type="submission" date="2016-04" db="EMBL/GenBank/DDBJ databases">
        <title>Evolutionary innovation and constraint leading to complex multicellularity in the Ascomycota.</title>
        <authorList>
            <person name="Cisse O."/>
            <person name="Nguyen A."/>
            <person name="Hewitt D.A."/>
            <person name="Jedd G."/>
            <person name="Stajich J.E."/>
        </authorList>
    </citation>
    <scope>NUCLEOTIDE SEQUENCE [LARGE SCALE GENOMIC DNA]</scope>
    <source>
        <strain evidence="3 4">DAH-3</strain>
    </source>
</reference>
<keyword evidence="4" id="KW-1185">Reference proteome</keyword>
<dbReference type="OMA" id="SCANWEA"/>
<dbReference type="PANTHER" id="PTHR43606:SF7">
    <property type="entry name" value="PHOSPHATASE, PUTATIVE (AFU_ORTHOLOGUE AFUA_6G08710)-RELATED"/>
    <property type="match status" value="1"/>
</dbReference>
<proteinExistence type="predicted"/>
<dbReference type="Pfam" id="PF16655">
    <property type="entry name" value="PhoD_N"/>
    <property type="match status" value="1"/>
</dbReference>
<dbReference type="STRING" id="1198029.A0A1U7LLL1"/>
<evidence type="ECO:0000313" key="3">
    <source>
        <dbReference type="EMBL" id="OLL23537.1"/>
    </source>
</evidence>
<comment type="caution">
    <text evidence="3">The sequence shown here is derived from an EMBL/GenBank/DDBJ whole genome shotgun (WGS) entry which is preliminary data.</text>
</comment>
<dbReference type="PANTHER" id="PTHR43606">
    <property type="entry name" value="PHOSPHATASE, PUTATIVE (AFU_ORTHOLOGUE AFUA_6G08710)-RELATED"/>
    <property type="match status" value="1"/>
</dbReference>
<dbReference type="SUPFAM" id="SSF56300">
    <property type="entry name" value="Metallo-dependent phosphatases"/>
    <property type="match status" value="1"/>
</dbReference>
<organism evidence="3 4">
    <name type="scientific">Neolecta irregularis (strain DAH-3)</name>
    <dbReference type="NCBI Taxonomy" id="1198029"/>
    <lineage>
        <taxon>Eukaryota</taxon>
        <taxon>Fungi</taxon>
        <taxon>Dikarya</taxon>
        <taxon>Ascomycota</taxon>
        <taxon>Taphrinomycotina</taxon>
        <taxon>Neolectales</taxon>
        <taxon>Neolectaceae</taxon>
        <taxon>Neolecta</taxon>
    </lineage>
</organism>
<protein>
    <submittedName>
        <fullName evidence="3">Alkaline phosphatase D</fullName>
    </submittedName>
</protein>
<dbReference type="AlphaFoldDB" id="A0A1U7LLL1"/>
<dbReference type="InterPro" id="IPR018946">
    <property type="entry name" value="PhoD-like_MPP"/>
</dbReference>
<dbReference type="InterPro" id="IPR032093">
    <property type="entry name" value="PhoD_N"/>
</dbReference>
<dbReference type="Gene3D" id="2.60.40.380">
    <property type="entry name" value="Purple acid phosphatase-like, N-terminal"/>
    <property type="match status" value="1"/>
</dbReference>
<evidence type="ECO:0000259" key="2">
    <source>
        <dbReference type="Pfam" id="PF16655"/>
    </source>
</evidence>
<evidence type="ECO:0000313" key="4">
    <source>
        <dbReference type="Proteomes" id="UP000186594"/>
    </source>
</evidence>
<dbReference type="InterPro" id="IPR038607">
    <property type="entry name" value="PhoD-like_sf"/>
</dbReference>